<dbReference type="InterPro" id="IPR039564">
    <property type="entry name" value="Peptidase_C39-like"/>
</dbReference>
<dbReference type="STRING" id="1797589.A2784_02135"/>
<feature type="domain" description="Peptidase C39" evidence="1">
    <location>
        <begin position="20"/>
        <end position="166"/>
    </location>
</feature>
<name>A0A1G1VN04_9BACT</name>
<dbReference type="PROSITE" id="PS50990">
    <property type="entry name" value="PEPTIDASE_C39"/>
    <property type="match status" value="1"/>
</dbReference>
<evidence type="ECO:0000259" key="1">
    <source>
        <dbReference type="PROSITE" id="PS50990"/>
    </source>
</evidence>
<reference evidence="2 3" key="1">
    <citation type="journal article" date="2016" name="Nat. Commun.">
        <title>Thousands of microbial genomes shed light on interconnected biogeochemical processes in an aquifer system.</title>
        <authorList>
            <person name="Anantharaman K."/>
            <person name="Brown C.T."/>
            <person name="Hug L.A."/>
            <person name="Sharon I."/>
            <person name="Castelle C.J."/>
            <person name="Probst A.J."/>
            <person name="Thomas B.C."/>
            <person name="Singh A."/>
            <person name="Wilkins M.J."/>
            <person name="Karaoz U."/>
            <person name="Brodie E.L."/>
            <person name="Williams K.H."/>
            <person name="Hubbard S.S."/>
            <person name="Banfield J.F."/>
        </authorList>
    </citation>
    <scope>NUCLEOTIDE SEQUENCE [LARGE SCALE GENOMIC DNA]</scope>
</reference>
<dbReference type="Pfam" id="PF13529">
    <property type="entry name" value="Peptidase_C39_2"/>
    <property type="match status" value="1"/>
</dbReference>
<comment type="caution">
    <text evidence="2">The sequence shown here is derived from an EMBL/GenBank/DDBJ whole genome shotgun (WGS) entry which is preliminary data.</text>
</comment>
<dbReference type="AlphaFoldDB" id="A0A1G1VN04"/>
<evidence type="ECO:0000313" key="3">
    <source>
        <dbReference type="Proteomes" id="UP000177324"/>
    </source>
</evidence>
<gene>
    <name evidence="2" type="ORF">A2784_02135</name>
</gene>
<dbReference type="GO" id="GO:0008233">
    <property type="term" value="F:peptidase activity"/>
    <property type="evidence" value="ECO:0007669"/>
    <property type="project" value="InterPro"/>
</dbReference>
<proteinExistence type="predicted"/>
<dbReference type="GO" id="GO:0006508">
    <property type="term" value="P:proteolysis"/>
    <property type="evidence" value="ECO:0007669"/>
    <property type="project" value="InterPro"/>
</dbReference>
<dbReference type="EMBL" id="MHCH01000038">
    <property type="protein sequence ID" value="OGY16778.1"/>
    <property type="molecule type" value="Genomic_DNA"/>
</dbReference>
<dbReference type="InterPro" id="IPR005074">
    <property type="entry name" value="Peptidase_C39"/>
</dbReference>
<organism evidence="2 3">
    <name type="scientific">Candidatus Chisholmbacteria bacterium RIFCSPHIGHO2_01_FULL_48_12</name>
    <dbReference type="NCBI Taxonomy" id="1797589"/>
    <lineage>
        <taxon>Bacteria</taxon>
        <taxon>Candidatus Chisholmiibacteriota</taxon>
    </lineage>
</organism>
<protein>
    <recommendedName>
        <fullName evidence="1">Peptidase C39 domain-containing protein</fullName>
    </recommendedName>
</protein>
<dbReference type="GO" id="GO:0016020">
    <property type="term" value="C:membrane"/>
    <property type="evidence" value="ECO:0007669"/>
    <property type="project" value="InterPro"/>
</dbReference>
<evidence type="ECO:0000313" key="2">
    <source>
        <dbReference type="EMBL" id="OGY16778.1"/>
    </source>
</evidence>
<sequence>MLGNWFKSQGYLPQMKRVKQITSYHCGPAVVKMLASWQGMAVKQKDIVAAAGIGRRLKIYGMTVAEMSRAVNRLWPELQLWYKDNASLRELQELVKVYGQPVGVEWQGVFEEYEDEDNGHYAVVVHVDMINNVILLADPFRKYAGKDRRFSIIDFEHRWWDTNEIIDPRTGKHKLMKDYHMMFIVTPKEATFPEVLGMVRE</sequence>
<dbReference type="Gene3D" id="3.90.70.10">
    <property type="entry name" value="Cysteine proteinases"/>
    <property type="match status" value="1"/>
</dbReference>
<accession>A0A1G1VN04</accession>
<dbReference type="Proteomes" id="UP000177324">
    <property type="component" value="Unassembled WGS sequence"/>
</dbReference>
<dbReference type="GO" id="GO:0005524">
    <property type="term" value="F:ATP binding"/>
    <property type="evidence" value="ECO:0007669"/>
    <property type="project" value="InterPro"/>
</dbReference>